<feature type="domain" description="Enoyl reductase (ER)" evidence="6">
    <location>
        <begin position="8"/>
        <end position="344"/>
    </location>
</feature>
<evidence type="ECO:0000313" key="8">
    <source>
        <dbReference type="Proteomes" id="UP001185863"/>
    </source>
</evidence>
<comment type="similarity">
    <text evidence="5">Belongs to the zinc-containing alcohol dehydrogenase family.</text>
</comment>
<keyword evidence="4" id="KW-0560">Oxidoreductase</keyword>
<dbReference type="Pfam" id="PF00107">
    <property type="entry name" value="ADH_zinc_N"/>
    <property type="match status" value="1"/>
</dbReference>
<dbReference type="GO" id="GO:0008270">
    <property type="term" value="F:zinc ion binding"/>
    <property type="evidence" value="ECO:0007669"/>
    <property type="project" value="InterPro"/>
</dbReference>
<dbReference type="GO" id="GO:0016491">
    <property type="term" value="F:oxidoreductase activity"/>
    <property type="evidence" value="ECO:0007669"/>
    <property type="project" value="UniProtKB-KW"/>
</dbReference>
<dbReference type="Pfam" id="PF08240">
    <property type="entry name" value="ADH_N"/>
    <property type="match status" value="1"/>
</dbReference>
<comment type="cofactor">
    <cofactor evidence="1 5">
        <name>Zn(2+)</name>
        <dbReference type="ChEBI" id="CHEBI:29105"/>
    </cofactor>
</comment>
<evidence type="ECO:0000256" key="5">
    <source>
        <dbReference type="RuleBase" id="RU361277"/>
    </source>
</evidence>
<dbReference type="Gene3D" id="3.40.50.720">
    <property type="entry name" value="NAD(P)-binding Rossmann-like Domain"/>
    <property type="match status" value="1"/>
</dbReference>
<dbReference type="PANTHER" id="PTHR43401">
    <property type="entry name" value="L-THREONINE 3-DEHYDROGENASE"/>
    <property type="match status" value="1"/>
</dbReference>
<dbReference type="Proteomes" id="UP001185863">
    <property type="component" value="Unassembled WGS sequence"/>
</dbReference>
<evidence type="ECO:0000256" key="3">
    <source>
        <dbReference type="ARBA" id="ARBA00022833"/>
    </source>
</evidence>
<dbReference type="InterPro" id="IPR002328">
    <property type="entry name" value="ADH_Zn_CS"/>
</dbReference>
<organism evidence="7 8">
    <name type="scientific">Rhodococcus oxybenzonivorans</name>
    <dbReference type="NCBI Taxonomy" id="1990687"/>
    <lineage>
        <taxon>Bacteria</taxon>
        <taxon>Bacillati</taxon>
        <taxon>Actinomycetota</taxon>
        <taxon>Actinomycetes</taxon>
        <taxon>Mycobacteriales</taxon>
        <taxon>Nocardiaceae</taxon>
        <taxon>Rhodococcus</taxon>
    </lineage>
</organism>
<dbReference type="Gene3D" id="3.90.180.10">
    <property type="entry name" value="Medium-chain alcohol dehydrogenases, catalytic domain"/>
    <property type="match status" value="1"/>
</dbReference>
<proteinExistence type="inferred from homology"/>
<dbReference type="PROSITE" id="PS00059">
    <property type="entry name" value="ADH_ZINC"/>
    <property type="match status" value="1"/>
</dbReference>
<evidence type="ECO:0000313" key="7">
    <source>
        <dbReference type="EMBL" id="MDV7267049.1"/>
    </source>
</evidence>
<dbReference type="AlphaFoldDB" id="A0AAE4V2N3"/>
<keyword evidence="2 5" id="KW-0479">Metal-binding</keyword>
<dbReference type="PANTHER" id="PTHR43401:SF2">
    <property type="entry name" value="L-THREONINE 3-DEHYDROGENASE"/>
    <property type="match status" value="1"/>
</dbReference>
<comment type="caution">
    <text evidence="7">The sequence shown here is derived from an EMBL/GenBank/DDBJ whole genome shotgun (WGS) entry which is preliminary data.</text>
</comment>
<dbReference type="InterPro" id="IPR020843">
    <property type="entry name" value="ER"/>
</dbReference>
<accession>A0AAE4V2N3</accession>
<dbReference type="InterPro" id="IPR036291">
    <property type="entry name" value="NAD(P)-bd_dom_sf"/>
</dbReference>
<evidence type="ECO:0000256" key="2">
    <source>
        <dbReference type="ARBA" id="ARBA00022723"/>
    </source>
</evidence>
<gene>
    <name evidence="7" type="ORF">R4315_21200</name>
</gene>
<dbReference type="SUPFAM" id="SSF51735">
    <property type="entry name" value="NAD(P)-binding Rossmann-fold domains"/>
    <property type="match status" value="1"/>
</dbReference>
<dbReference type="EMBL" id="JAWLUP010000068">
    <property type="protein sequence ID" value="MDV7267049.1"/>
    <property type="molecule type" value="Genomic_DNA"/>
</dbReference>
<sequence length="347" mass="36058">MRAIQYLGVNKVEHSEVPDPKITPGHVVLRVAAAGVCQTDVHVRAAPEPMIPTGVVLGHEIAGHIVECGEGVDDLSIGDLVVVHPVWSCGRCRQCAAGRENACLNTGGRMYPATTPGISIDGGMAEFVTVPARAVVPANGLDPAFAAVLPDAGLVPYHSINAARDLLRPGSTAVVIGVGGLGQFAVELLRALTSVRIIALDIREAALAAVRHKVDYTFASDSSDVADQVMGAAGGYGADFVLDLVGNSATLKLAGAVVAPYGSIRVPGLNDGVFEFETSQVAASLPWGASITRPYSGTYQDLHDLVALARTGQIGIDLVRYTFDDALSAFDDLESGKVNGRPVVVMS</sequence>
<dbReference type="SUPFAM" id="SSF50129">
    <property type="entry name" value="GroES-like"/>
    <property type="match status" value="1"/>
</dbReference>
<evidence type="ECO:0000256" key="4">
    <source>
        <dbReference type="ARBA" id="ARBA00023002"/>
    </source>
</evidence>
<dbReference type="InterPro" id="IPR011032">
    <property type="entry name" value="GroES-like_sf"/>
</dbReference>
<dbReference type="SMART" id="SM00829">
    <property type="entry name" value="PKS_ER"/>
    <property type="match status" value="1"/>
</dbReference>
<dbReference type="InterPro" id="IPR013154">
    <property type="entry name" value="ADH-like_N"/>
</dbReference>
<evidence type="ECO:0000259" key="6">
    <source>
        <dbReference type="SMART" id="SM00829"/>
    </source>
</evidence>
<keyword evidence="3 5" id="KW-0862">Zinc</keyword>
<dbReference type="RefSeq" id="WP_213572885.1">
    <property type="nucleotide sequence ID" value="NZ_JAWLUP010000068.1"/>
</dbReference>
<protein>
    <submittedName>
        <fullName evidence="7">Alcohol dehydrogenase catalytic domain-containing protein</fullName>
    </submittedName>
</protein>
<evidence type="ECO:0000256" key="1">
    <source>
        <dbReference type="ARBA" id="ARBA00001947"/>
    </source>
</evidence>
<name>A0AAE4V2N3_9NOCA</name>
<dbReference type="InterPro" id="IPR013149">
    <property type="entry name" value="ADH-like_C"/>
</dbReference>
<dbReference type="InterPro" id="IPR050129">
    <property type="entry name" value="Zn_alcohol_dh"/>
</dbReference>
<reference evidence="7" key="1">
    <citation type="submission" date="2023-10" db="EMBL/GenBank/DDBJ databases">
        <title>Development of a sustainable strategy for remediation of hydrocarbon-contaminated territories based on the waste exchange concept.</title>
        <authorList>
            <person name="Krivoruchko A."/>
        </authorList>
    </citation>
    <scope>NUCLEOTIDE SEQUENCE</scope>
    <source>
        <strain evidence="7">IEGM 68</strain>
    </source>
</reference>